<dbReference type="PANTHER" id="PTHR34218">
    <property type="entry name" value="PEPTIDASE S45 PENICILLIN AMIDASE"/>
    <property type="match status" value="1"/>
</dbReference>
<dbReference type="Proteomes" id="UP001597526">
    <property type="component" value="Unassembled WGS sequence"/>
</dbReference>
<reference evidence="5" key="1">
    <citation type="journal article" date="2019" name="Int. J. Syst. Evol. Microbiol.">
        <title>The Global Catalogue of Microorganisms (GCM) 10K type strain sequencing project: providing services to taxonomists for standard genome sequencing and annotation.</title>
        <authorList>
            <consortium name="The Broad Institute Genomics Platform"/>
            <consortium name="The Broad Institute Genome Sequencing Center for Infectious Disease"/>
            <person name="Wu L."/>
            <person name="Ma J."/>
        </authorList>
    </citation>
    <scope>NUCLEOTIDE SEQUENCE [LARGE SCALE GENOMIC DNA]</scope>
    <source>
        <strain evidence="5">KCTC 52368</strain>
    </source>
</reference>
<keyword evidence="2" id="KW-0378">Hydrolase</keyword>
<evidence type="ECO:0000256" key="1">
    <source>
        <dbReference type="ARBA" id="ARBA00006586"/>
    </source>
</evidence>
<dbReference type="PANTHER" id="PTHR34218:SF5">
    <property type="entry name" value="PENICILLIN ACYLASE FAMILY PROTEIN"/>
    <property type="match status" value="1"/>
</dbReference>
<protein>
    <submittedName>
        <fullName evidence="4">Penicillin acylase family protein</fullName>
    </submittedName>
</protein>
<evidence type="ECO:0000256" key="2">
    <source>
        <dbReference type="ARBA" id="ARBA00022801"/>
    </source>
</evidence>
<gene>
    <name evidence="4" type="ORF">ACFSQJ_07115</name>
</gene>
<proteinExistence type="inferred from homology"/>
<dbReference type="Gene3D" id="1.10.1400.10">
    <property type="match status" value="1"/>
</dbReference>
<dbReference type="EMBL" id="JBHULB010000008">
    <property type="protein sequence ID" value="MFD2586695.1"/>
    <property type="molecule type" value="Genomic_DNA"/>
</dbReference>
<dbReference type="Gene3D" id="2.30.120.10">
    <property type="match status" value="1"/>
</dbReference>
<keyword evidence="3" id="KW-0865">Zymogen</keyword>
<keyword evidence="5" id="KW-1185">Reference proteome</keyword>
<evidence type="ECO:0000313" key="5">
    <source>
        <dbReference type="Proteomes" id="UP001597526"/>
    </source>
</evidence>
<comment type="similarity">
    <text evidence="1">Belongs to the peptidase S45 family.</text>
</comment>
<sequence length="799" mass="90825">MRIIKKVLLVLLTLLVLFGIGSLFFINSLKPDYEGIKELNMLSAQVNVHYDTYGIPHIFAETEEDAFRSLGYVHAQDRLWQMELLRRVGKGGLSEVFGKDLVTTDQFFLSLGIDEHTNKTVAALDKNSEMVILSEAYLDGINAFITDGPTPIEFYLTGIDKTPFSLEDIYNAVGYMAFSFAMAHKTDPLLTDIRNQLGEEYSNDLITNSNKDFVWIKNYNKKIADSIPSTITASVTEALEKLPIPQFVGSNSWVLAPDKTKNGKVILANDPHIGFAQPSVWYEAHLSTPTYEKYGYHMAGIPFPLLGHDRNLAYGLTMFENDDIDFYYEETNPEDSTQYKTESGWNSYEYVSKTIKVKDESDVVFEYKNTRHGPVLNNIANQINGERPVAMSWVYTKIENEVMDALYGISHAKNIDEFSKALPKIHAPGLNVMYGDAKGNVAWWATAKLYQMPDSVSTKFILDGTSGKQEPLRFLDFSENPQAINPPWNYVYSANNQPDSIAGMLYPGYYLPENRAKRIVTLLDEKDDWDKEAVSKMILDVTSSVNPEIVTEFGKFVDVSSFSEEQLIQLDALKNWKGNYPLESVSATIYHRCLYYALKNTFEDELGEEKFKQFLGTHILKRHIANGTRNKEGIWWDNINTKDRIETRGDIALKSFAEAWQSLENDFGPDPSKWTWDRVHTIEHGHPIGQVAALRKYFNVGPFPIHGTREVINNMAFPYDSTGFYKVSSGPSTRRIIDFSDIENSISILPTGQSGNPFSKHYKDQAEMFVKGEFRKMMMNKEEISKTSTSLLIFRPSQK</sequence>
<dbReference type="InterPro" id="IPR002692">
    <property type="entry name" value="S45"/>
</dbReference>
<dbReference type="RefSeq" id="WP_377766275.1">
    <property type="nucleotide sequence ID" value="NZ_JBHULB010000008.1"/>
</dbReference>
<dbReference type="Pfam" id="PF01804">
    <property type="entry name" value="Penicil_amidase"/>
    <property type="match status" value="1"/>
</dbReference>
<comment type="caution">
    <text evidence="4">The sequence shown here is derived from an EMBL/GenBank/DDBJ whole genome shotgun (WGS) entry which is preliminary data.</text>
</comment>
<dbReference type="Gene3D" id="3.60.20.10">
    <property type="entry name" value="Glutamine Phosphoribosylpyrophosphate, subunit 1, domain 1"/>
    <property type="match status" value="1"/>
</dbReference>
<dbReference type="Gene3D" id="1.10.439.10">
    <property type="entry name" value="Penicillin Amidohydrolase, domain 1"/>
    <property type="match status" value="1"/>
</dbReference>
<dbReference type="PIRSF" id="PIRSF001227">
    <property type="entry name" value="Pen_acylase"/>
    <property type="match status" value="1"/>
</dbReference>
<dbReference type="SUPFAM" id="SSF56235">
    <property type="entry name" value="N-terminal nucleophile aminohydrolases (Ntn hydrolases)"/>
    <property type="match status" value="1"/>
</dbReference>
<evidence type="ECO:0000313" key="4">
    <source>
        <dbReference type="EMBL" id="MFD2586695.1"/>
    </source>
</evidence>
<dbReference type="InterPro" id="IPR014395">
    <property type="entry name" value="Pen/GL7ACA/AHL_acylase"/>
</dbReference>
<dbReference type="InterPro" id="IPR023343">
    <property type="entry name" value="Penicillin_amidase_dom1"/>
</dbReference>
<accession>A0ABW5MWE0</accession>
<dbReference type="InterPro" id="IPR043147">
    <property type="entry name" value="Penicillin_amidase_A-knob"/>
</dbReference>
<name>A0ABW5MWE0_9FLAO</name>
<dbReference type="CDD" id="cd03747">
    <property type="entry name" value="Ntn_PGA_like"/>
    <property type="match status" value="1"/>
</dbReference>
<dbReference type="InterPro" id="IPR043146">
    <property type="entry name" value="Penicillin_amidase_N_B-knob"/>
</dbReference>
<organism evidence="4 5">
    <name type="scientific">Croceitalea marina</name>
    <dbReference type="NCBI Taxonomy" id="1775166"/>
    <lineage>
        <taxon>Bacteria</taxon>
        <taxon>Pseudomonadati</taxon>
        <taxon>Bacteroidota</taxon>
        <taxon>Flavobacteriia</taxon>
        <taxon>Flavobacteriales</taxon>
        <taxon>Flavobacteriaceae</taxon>
        <taxon>Croceitalea</taxon>
    </lineage>
</organism>
<evidence type="ECO:0000256" key="3">
    <source>
        <dbReference type="ARBA" id="ARBA00023145"/>
    </source>
</evidence>
<dbReference type="InterPro" id="IPR029055">
    <property type="entry name" value="Ntn_hydrolases_N"/>
</dbReference>